<reference evidence="1 2" key="1">
    <citation type="submission" date="2011-08" db="EMBL/GenBank/DDBJ databases">
        <title>The Genome Sequence of Clostridium hathewayi WAL-18680.</title>
        <authorList>
            <consortium name="The Broad Institute Genome Sequencing Platform"/>
            <person name="Earl A."/>
            <person name="Ward D."/>
            <person name="Feldgarden M."/>
            <person name="Gevers D."/>
            <person name="Finegold S.M."/>
            <person name="Summanen P.H."/>
            <person name="Molitoris D.R."/>
            <person name="Song M."/>
            <person name="Daigneault M."/>
            <person name="Allen-Vercoe E."/>
            <person name="Young S.K."/>
            <person name="Zeng Q."/>
            <person name="Gargeya S."/>
            <person name="Fitzgerald M."/>
            <person name="Haas B."/>
            <person name="Abouelleil A."/>
            <person name="Alvarado L."/>
            <person name="Arachchi H.M."/>
            <person name="Berlin A."/>
            <person name="Brown A."/>
            <person name="Chapman S.B."/>
            <person name="Chen Z."/>
            <person name="Dunbar C."/>
            <person name="Freedman E."/>
            <person name="Gearin G."/>
            <person name="Gellesch M."/>
            <person name="Goldberg J."/>
            <person name="Griggs A."/>
            <person name="Gujja S."/>
            <person name="Heiman D."/>
            <person name="Howarth C."/>
            <person name="Larson L."/>
            <person name="Lui A."/>
            <person name="MacDonald P.J.P."/>
            <person name="Montmayeur A."/>
            <person name="Murphy C."/>
            <person name="Neiman D."/>
            <person name="Pearson M."/>
            <person name="Priest M."/>
            <person name="Roberts A."/>
            <person name="Saif S."/>
            <person name="Shea T."/>
            <person name="Shenoy N."/>
            <person name="Sisk P."/>
            <person name="Stolte C."/>
            <person name="Sykes S."/>
            <person name="Wortman J."/>
            <person name="Nusbaum C."/>
            <person name="Birren B."/>
        </authorList>
    </citation>
    <scope>NUCLEOTIDE SEQUENCE [LARGE SCALE GENOMIC DNA]</scope>
    <source>
        <strain evidence="1 2">WAL-18680</strain>
    </source>
</reference>
<name>G5IHH5_9FIRM</name>
<sequence length="182" mass="20602">MISEKGKYSHRKRKQRRETARRERNILLLLVLTVTIATAGIAVTVVWGFPASVQTGNDMMPDKRAVDGRLRAREGNGVEDGQYRIVMNQLPTMTEGSRECNIEFENPHENQYSSRISLYETSDGACIGGTKRVEPGKYVETIELDRTLEAGEYPVLAKIELFEEMEPAGELKLEITLRVIKE</sequence>
<gene>
    <name evidence="1" type="ORF">HMPREF9473_02953</name>
</gene>
<evidence type="ECO:0000313" key="1">
    <source>
        <dbReference type="EMBL" id="EHI59022.1"/>
    </source>
</evidence>
<dbReference type="HOGENOM" id="CLU_094165_0_0_9"/>
<protein>
    <submittedName>
        <fullName evidence="1">Uncharacterized protein</fullName>
    </submittedName>
</protein>
<dbReference type="EMBL" id="ADLN01000078">
    <property type="protein sequence ID" value="EHI59022.1"/>
    <property type="molecule type" value="Genomic_DNA"/>
</dbReference>
<dbReference type="RefSeq" id="WP_006780929.1">
    <property type="nucleotide sequence ID" value="NZ_CP040506.1"/>
</dbReference>
<dbReference type="PATRIC" id="fig|742737.3.peg.2953"/>
<accession>G5IHH5</accession>
<dbReference type="AlphaFoldDB" id="G5IHH5"/>
<evidence type="ECO:0000313" key="2">
    <source>
        <dbReference type="Proteomes" id="UP000005384"/>
    </source>
</evidence>
<dbReference type="Proteomes" id="UP000005384">
    <property type="component" value="Unassembled WGS sequence"/>
</dbReference>
<organism evidence="1 2">
    <name type="scientific">Hungatella hathewayi WAL-18680</name>
    <dbReference type="NCBI Taxonomy" id="742737"/>
    <lineage>
        <taxon>Bacteria</taxon>
        <taxon>Bacillati</taxon>
        <taxon>Bacillota</taxon>
        <taxon>Clostridia</taxon>
        <taxon>Lachnospirales</taxon>
        <taxon>Lachnospiraceae</taxon>
        <taxon>Hungatella</taxon>
    </lineage>
</organism>
<comment type="caution">
    <text evidence="1">The sequence shown here is derived from an EMBL/GenBank/DDBJ whole genome shotgun (WGS) entry which is preliminary data.</text>
</comment>
<proteinExistence type="predicted"/>
<keyword evidence="2" id="KW-1185">Reference proteome</keyword>